<feature type="compositionally biased region" description="Polar residues" evidence="6">
    <location>
        <begin position="372"/>
        <end position="383"/>
    </location>
</feature>
<evidence type="ECO:0000256" key="2">
    <source>
        <dbReference type="ARBA" id="ARBA00023054"/>
    </source>
</evidence>
<comment type="similarity">
    <text evidence="3">Belongs to the SVAP1 family.</text>
</comment>
<evidence type="ECO:0000259" key="7">
    <source>
        <dbReference type="PROSITE" id="PS50192"/>
    </source>
</evidence>
<feature type="domain" description="T-SNARE coiled-coil homology" evidence="7">
    <location>
        <begin position="402"/>
        <end position="456"/>
    </location>
</feature>
<dbReference type="Gene3D" id="1.20.5.110">
    <property type="match status" value="2"/>
</dbReference>
<proteinExistence type="inferred from homology"/>
<dbReference type="Proteomes" id="UP001652622">
    <property type="component" value="Unplaced"/>
</dbReference>
<sequence length="457" mass="51103">MSSSPALAMKANWVTSGVNCLLEEAELRNKIMEDNIHIHAWSCSYYLNSEKQWIPGKLLLTPVSVKFTADKSGEILASFPLSSISEIKKESSTLIFSSLTLLESNTKHWFSSLQPNRNVIFNVLEHFWREQLLSPGGARLQTACAQTSKGKELTGLMMGSEKRLEDTAKVLEHQGEQFDNIMKGLDKIESEMDVADRLLSELESPSWWPFGGKLPKAASEAGKAKENPAASPSKNKDGVILHIPVVITERNDAQVKPGSLTLSVSGLRICDAKSQLLHRFDKRDVDDIRVHTPYEICVRQRFIGKPDICYRLLSAKMPEAIPFLEMQFNKKIQFSEDALGLAQAKRVSPEEVGVSIWQAATGFVGSLVHTGATPSSSRGSGDPQQQQQQTQVQKEKQVVSQSETQEIRQILRRLKCLALETETELERQDESLDAITSSVDRATMNIDRQNRRIRKLT</sequence>
<evidence type="ECO:0000256" key="6">
    <source>
        <dbReference type="SAM" id="MobiDB-lite"/>
    </source>
</evidence>
<dbReference type="RefSeq" id="XP_060541244.1">
    <property type="nucleotide sequence ID" value="XM_060685261.1"/>
</dbReference>
<dbReference type="SUPFAM" id="SSF58038">
    <property type="entry name" value="SNARE fusion complex"/>
    <property type="match status" value="2"/>
</dbReference>
<dbReference type="PROSITE" id="PS50192">
    <property type="entry name" value="T_SNARE"/>
    <property type="match status" value="2"/>
</dbReference>
<dbReference type="PANTHER" id="PTHR19305">
    <property type="entry name" value="SYNAPTOSOMAL ASSOCIATED PROTEIN"/>
    <property type="match status" value="1"/>
</dbReference>
<evidence type="ECO:0000313" key="9">
    <source>
        <dbReference type="RefSeq" id="XP_060541243.1"/>
    </source>
</evidence>
<organism evidence="8 10">
    <name type="scientific">Pantherophis guttatus</name>
    <name type="common">Corn snake</name>
    <name type="synonym">Elaphe guttata</name>
    <dbReference type="NCBI Taxonomy" id="94885"/>
    <lineage>
        <taxon>Eukaryota</taxon>
        <taxon>Metazoa</taxon>
        <taxon>Chordata</taxon>
        <taxon>Craniata</taxon>
        <taxon>Vertebrata</taxon>
        <taxon>Euteleostomi</taxon>
        <taxon>Lepidosauria</taxon>
        <taxon>Squamata</taxon>
        <taxon>Bifurcata</taxon>
        <taxon>Unidentata</taxon>
        <taxon>Episquamata</taxon>
        <taxon>Toxicofera</taxon>
        <taxon>Serpentes</taxon>
        <taxon>Colubroidea</taxon>
        <taxon>Colubridae</taxon>
        <taxon>Colubrinae</taxon>
        <taxon>Pantherophis</taxon>
    </lineage>
</organism>
<evidence type="ECO:0000313" key="8">
    <source>
        <dbReference type="Proteomes" id="UP001652622"/>
    </source>
</evidence>
<dbReference type="InterPro" id="IPR000727">
    <property type="entry name" value="T_SNARE_dom"/>
</dbReference>
<dbReference type="RefSeq" id="XP_060541243.1">
    <property type="nucleotide sequence ID" value="XM_060685260.1"/>
</dbReference>
<gene>
    <name evidence="9 10" type="primary">SNAP47</name>
</gene>
<feature type="compositionally biased region" description="Low complexity" evidence="6">
    <location>
        <begin position="384"/>
        <end position="399"/>
    </location>
</feature>
<name>A0ABM3YYQ3_PANGU</name>
<evidence type="ECO:0000256" key="3">
    <source>
        <dbReference type="ARBA" id="ARBA00024354"/>
    </source>
</evidence>
<dbReference type="GeneID" id="117660099"/>
<evidence type="ECO:0000256" key="5">
    <source>
        <dbReference type="ARBA" id="ARBA00032027"/>
    </source>
</evidence>
<keyword evidence="8" id="KW-1185">Reference proteome</keyword>
<reference evidence="9 10" key="1">
    <citation type="submission" date="2025-05" db="UniProtKB">
        <authorList>
            <consortium name="RefSeq"/>
        </authorList>
    </citation>
    <scope>IDENTIFICATION</scope>
    <source>
        <tissue evidence="9 10">Blood</tissue>
    </source>
</reference>
<dbReference type="InterPro" id="IPR011993">
    <property type="entry name" value="PH-like_dom_sf"/>
</dbReference>
<keyword evidence="2" id="KW-0175">Coiled coil</keyword>
<evidence type="ECO:0000256" key="4">
    <source>
        <dbReference type="ARBA" id="ARBA00024443"/>
    </source>
</evidence>
<accession>A0ABM3YYQ3</accession>
<dbReference type="PANTHER" id="PTHR19305:SF1">
    <property type="entry name" value="SYNAPTOSOMAL-ASSOCIATED PROTEIN 47"/>
    <property type="match status" value="1"/>
</dbReference>
<dbReference type="Gene3D" id="2.30.29.30">
    <property type="entry name" value="Pleckstrin-homology domain (PH domain)/Phosphotyrosine-binding domain (PTB)"/>
    <property type="match status" value="1"/>
</dbReference>
<dbReference type="SMART" id="SM00397">
    <property type="entry name" value="t_SNARE"/>
    <property type="match status" value="1"/>
</dbReference>
<evidence type="ECO:0000256" key="1">
    <source>
        <dbReference type="ARBA" id="ARBA00022737"/>
    </source>
</evidence>
<feature type="domain" description="T-SNARE coiled-coil homology" evidence="7">
    <location>
        <begin position="166"/>
        <end position="202"/>
    </location>
</feature>
<keyword evidence="1" id="KW-0677">Repeat</keyword>
<dbReference type="CDD" id="cd15888">
    <property type="entry name" value="SNARE_SNAP47N"/>
    <property type="match status" value="1"/>
</dbReference>
<evidence type="ECO:0000313" key="10">
    <source>
        <dbReference type="RefSeq" id="XP_060541244.1"/>
    </source>
</evidence>
<feature type="region of interest" description="Disordered" evidence="6">
    <location>
        <begin position="369"/>
        <end position="399"/>
    </location>
</feature>
<protein>
    <recommendedName>
        <fullName evidence="4">Synaptosomal-associated protein 47</fullName>
    </recommendedName>
    <alternativeName>
        <fullName evidence="5">Synaptosomal-associated 47 kDa protein</fullName>
    </alternativeName>
</protein>